<gene>
    <name evidence="1" type="ORF">SDC9_210063</name>
</gene>
<name>A0A645JFR6_9ZZZZ</name>
<dbReference type="EMBL" id="VSSQ01140153">
    <property type="protein sequence ID" value="MPN62316.1"/>
    <property type="molecule type" value="Genomic_DNA"/>
</dbReference>
<dbReference type="AlphaFoldDB" id="A0A645JFR6"/>
<protein>
    <submittedName>
        <fullName evidence="1">Uncharacterized protein</fullName>
    </submittedName>
</protein>
<evidence type="ECO:0000313" key="1">
    <source>
        <dbReference type="EMBL" id="MPN62316.1"/>
    </source>
</evidence>
<accession>A0A645JFR6</accession>
<proteinExistence type="predicted"/>
<sequence length="82" mass="9048">MIDGRPGGAQLLGRHIQHGGNVVPCRREVGFGDGFQRVVRSRDERVDGRAYVRRLDAVERREAVVLKKWIAAHAGILAADCS</sequence>
<comment type="caution">
    <text evidence="1">The sequence shown here is derived from an EMBL/GenBank/DDBJ whole genome shotgun (WGS) entry which is preliminary data.</text>
</comment>
<organism evidence="1">
    <name type="scientific">bioreactor metagenome</name>
    <dbReference type="NCBI Taxonomy" id="1076179"/>
    <lineage>
        <taxon>unclassified sequences</taxon>
        <taxon>metagenomes</taxon>
        <taxon>ecological metagenomes</taxon>
    </lineage>
</organism>
<reference evidence="1" key="1">
    <citation type="submission" date="2019-08" db="EMBL/GenBank/DDBJ databases">
        <authorList>
            <person name="Kucharzyk K."/>
            <person name="Murdoch R.W."/>
            <person name="Higgins S."/>
            <person name="Loffler F."/>
        </authorList>
    </citation>
    <scope>NUCLEOTIDE SEQUENCE</scope>
</reference>